<keyword evidence="3" id="KW-1185">Reference proteome</keyword>
<reference evidence="3" key="1">
    <citation type="submission" date="2017-06" db="EMBL/GenBank/DDBJ databases">
        <authorList>
            <person name="Rodrigo-Torres L."/>
            <person name="Arahal R.D."/>
            <person name="Lucena T."/>
        </authorList>
    </citation>
    <scope>NUCLEOTIDE SEQUENCE [LARGE SCALE GENOMIC DNA]</scope>
    <source>
        <strain evidence="3">CECT 9190</strain>
    </source>
</reference>
<dbReference type="EMBL" id="FYAK01000011">
    <property type="protein sequence ID" value="SMY38121.1"/>
    <property type="molecule type" value="Genomic_DNA"/>
</dbReference>
<feature type="signal peptide" evidence="1">
    <location>
        <begin position="1"/>
        <end position="19"/>
    </location>
</feature>
<accession>A0A1Y6MS62</accession>
<dbReference type="Proteomes" id="UP000195963">
    <property type="component" value="Unassembled WGS sequence"/>
</dbReference>
<organism evidence="2 3">
    <name type="scientific">Photobacterium malacitanum</name>
    <dbReference type="NCBI Taxonomy" id="2204294"/>
    <lineage>
        <taxon>Bacteria</taxon>
        <taxon>Pseudomonadati</taxon>
        <taxon>Pseudomonadota</taxon>
        <taxon>Gammaproteobacteria</taxon>
        <taxon>Vibrionales</taxon>
        <taxon>Vibrionaceae</taxon>
        <taxon>Photobacterium</taxon>
    </lineage>
</organism>
<gene>
    <name evidence="2" type="ORF">PMAL9190_03354</name>
</gene>
<keyword evidence="1" id="KW-0732">Signal</keyword>
<proteinExistence type="predicted"/>
<evidence type="ECO:0000313" key="3">
    <source>
        <dbReference type="Proteomes" id="UP000195963"/>
    </source>
</evidence>
<feature type="chain" id="PRO_5013164947" evidence="1">
    <location>
        <begin position="20"/>
        <end position="149"/>
    </location>
</feature>
<protein>
    <submittedName>
        <fullName evidence="2">Uncharacterized protein</fullName>
    </submittedName>
</protein>
<dbReference type="AlphaFoldDB" id="A0A1Y6MS62"/>
<evidence type="ECO:0000256" key="1">
    <source>
        <dbReference type="SAM" id="SignalP"/>
    </source>
</evidence>
<name>A0A1Y6MS62_9GAMM</name>
<sequence length="149" mass="17131">MKHFNWLGFCLLTVFQVHAKPAPVIPIDIDFVSTQWIDNLGTFRVVVFNSEVNPCFTLENYKEGTSQGLTSSQQICKVALPDHQVVNLQDDPEGDMWFEDFHWGEHWLDFKLNTFNANYNCSLALNGSHQITKQQVLAQCRLVKSNNKE</sequence>
<evidence type="ECO:0000313" key="2">
    <source>
        <dbReference type="EMBL" id="SMY38121.1"/>
    </source>
</evidence>